<protein>
    <submittedName>
        <fullName evidence="2">Uncharacterized protein</fullName>
    </submittedName>
</protein>
<name>A0A1M6F4Y8_9FLAO</name>
<feature type="chain" id="PRO_5012160892" evidence="1">
    <location>
        <begin position="19"/>
        <end position="80"/>
    </location>
</feature>
<dbReference type="STRING" id="1118202.SAMN05443429_106106"/>
<gene>
    <name evidence="2" type="ORF">SAMN05443429_106106</name>
</gene>
<keyword evidence="1" id="KW-0732">Signal</keyword>
<accession>A0A1M6F4Y8</accession>
<dbReference type="Proteomes" id="UP000184335">
    <property type="component" value="Unassembled WGS sequence"/>
</dbReference>
<sequence length="80" mass="8571">MKKLIILLSLAALSQAYAQEASANRFIYEVPEAEYAQEETERGPGNPGNLPTSPIDQYIPFLAAAGLAAAAYGAKKMRKA</sequence>
<evidence type="ECO:0000256" key="1">
    <source>
        <dbReference type="SAM" id="SignalP"/>
    </source>
</evidence>
<proteinExistence type="predicted"/>
<evidence type="ECO:0000313" key="2">
    <source>
        <dbReference type="EMBL" id="SHI92767.1"/>
    </source>
</evidence>
<organism evidence="2 3">
    <name type="scientific">Cruoricaptor ignavus</name>
    <dbReference type="NCBI Taxonomy" id="1118202"/>
    <lineage>
        <taxon>Bacteria</taxon>
        <taxon>Pseudomonadati</taxon>
        <taxon>Bacteroidota</taxon>
        <taxon>Flavobacteriia</taxon>
        <taxon>Flavobacteriales</taxon>
        <taxon>Weeksellaceae</taxon>
        <taxon>Cruoricaptor</taxon>
    </lineage>
</organism>
<dbReference type="AlphaFoldDB" id="A0A1M6F4Y8"/>
<dbReference type="RefSeq" id="WP_073179744.1">
    <property type="nucleotide sequence ID" value="NZ_FQYI01000006.1"/>
</dbReference>
<feature type="signal peptide" evidence="1">
    <location>
        <begin position="1"/>
        <end position="18"/>
    </location>
</feature>
<reference evidence="2 3" key="1">
    <citation type="submission" date="2016-11" db="EMBL/GenBank/DDBJ databases">
        <authorList>
            <person name="Jaros S."/>
            <person name="Januszkiewicz K."/>
            <person name="Wedrychowicz H."/>
        </authorList>
    </citation>
    <scope>NUCLEOTIDE SEQUENCE [LARGE SCALE GENOMIC DNA]</scope>
    <source>
        <strain evidence="2 3">DSM 25479</strain>
    </source>
</reference>
<dbReference type="EMBL" id="FQYI01000006">
    <property type="protein sequence ID" value="SHI92767.1"/>
    <property type="molecule type" value="Genomic_DNA"/>
</dbReference>
<evidence type="ECO:0000313" key="3">
    <source>
        <dbReference type="Proteomes" id="UP000184335"/>
    </source>
</evidence>
<keyword evidence="3" id="KW-1185">Reference proteome</keyword>